<evidence type="ECO:0000313" key="7">
    <source>
        <dbReference type="Proteomes" id="UP000184389"/>
    </source>
</evidence>
<dbReference type="OrthoDB" id="6439987at2"/>
<evidence type="ECO:0000256" key="5">
    <source>
        <dbReference type="HAMAP-Rule" id="MF_00787"/>
    </source>
</evidence>
<dbReference type="AlphaFoldDB" id="A0A1M5Y459"/>
<dbReference type="InterPro" id="IPR002748">
    <property type="entry name" value="CbiD"/>
</dbReference>
<dbReference type="GO" id="GO:0043780">
    <property type="term" value="F:cobalt-precorrin-5B C1-methyltransferase activity"/>
    <property type="evidence" value="ECO:0007669"/>
    <property type="project" value="RHEA"/>
</dbReference>
<name>A0A1M5Y459_9FIRM</name>
<dbReference type="PANTHER" id="PTHR35863:SF1">
    <property type="entry name" value="COBALT-PRECORRIN-5B C(1)-METHYLTRANSFERASE"/>
    <property type="match status" value="1"/>
</dbReference>
<keyword evidence="2 5" id="KW-0489">Methyltransferase</keyword>
<dbReference type="Pfam" id="PF01888">
    <property type="entry name" value="CbiD"/>
    <property type="match status" value="1"/>
</dbReference>
<keyword evidence="1 5" id="KW-0169">Cobalamin biosynthesis</keyword>
<dbReference type="EMBL" id="FQXR01000009">
    <property type="protein sequence ID" value="SHI06792.1"/>
    <property type="molecule type" value="Genomic_DNA"/>
</dbReference>
<dbReference type="RefSeq" id="WP_072744626.1">
    <property type="nucleotide sequence ID" value="NZ_FQXR01000009.1"/>
</dbReference>
<keyword evidence="4 5" id="KW-0949">S-adenosyl-L-methionine</keyword>
<comment type="similarity">
    <text evidence="5">Belongs to the CbiD family.</text>
</comment>
<keyword evidence="7" id="KW-1185">Reference proteome</keyword>
<evidence type="ECO:0000256" key="3">
    <source>
        <dbReference type="ARBA" id="ARBA00022679"/>
    </source>
</evidence>
<gene>
    <name evidence="5" type="primary">cbiD</name>
    <name evidence="6" type="ORF">SAMN02745180_01972</name>
</gene>
<dbReference type="SUPFAM" id="SSF111342">
    <property type="entry name" value="CbiD-like"/>
    <property type="match status" value="1"/>
</dbReference>
<proteinExistence type="inferred from homology"/>
<dbReference type="InterPro" id="IPR036074">
    <property type="entry name" value="CbiD_sf"/>
</dbReference>
<dbReference type="Proteomes" id="UP000184389">
    <property type="component" value="Unassembled WGS sequence"/>
</dbReference>
<dbReference type="Gene3D" id="3.30.2110.10">
    <property type="entry name" value="CbiD-like"/>
    <property type="match status" value="1"/>
</dbReference>
<dbReference type="PANTHER" id="PTHR35863">
    <property type="entry name" value="COBALT-PRECORRIN-5B C(1)-METHYLTRANSFERASE"/>
    <property type="match status" value="1"/>
</dbReference>
<evidence type="ECO:0000256" key="2">
    <source>
        <dbReference type="ARBA" id="ARBA00022603"/>
    </source>
</evidence>
<evidence type="ECO:0000256" key="4">
    <source>
        <dbReference type="ARBA" id="ARBA00022691"/>
    </source>
</evidence>
<evidence type="ECO:0000256" key="1">
    <source>
        <dbReference type="ARBA" id="ARBA00022573"/>
    </source>
</evidence>
<dbReference type="UniPathway" id="UPA00148">
    <property type="reaction ID" value="UER00227"/>
</dbReference>
<dbReference type="PIRSF" id="PIRSF026782">
    <property type="entry name" value="CbiD"/>
    <property type="match status" value="1"/>
</dbReference>
<dbReference type="STRING" id="1123281.SAMN02745180_01972"/>
<dbReference type="EC" id="2.1.1.195" evidence="5"/>
<comment type="function">
    <text evidence="5">Catalyzes the methylation of C-1 in cobalt-precorrin-5B to form cobalt-precorrin-6A.</text>
</comment>
<accession>A0A1M5Y459</accession>
<dbReference type="GO" id="GO:0032259">
    <property type="term" value="P:methylation"/>
    <property type="evidence" value="ECO:0007669"/>
    <property type="project" value="UniProtKB-KW"/>
</dbReference>
<keyword evidence="3 5" id="KW-0808">Transferase</keyword>
<dbReference type="HAMAP" id="MF_00787">
    <property type="entry name" value="CbiD"/>
    <property type="match status" value="1"/>
</dbReference>
<reference evidence="6 7" key="1">
    <citation type="submission" date="2016-11" db="EMBL/GenBank/DDBJ databases">
        <authorList>
            <person name="Jaros S."/>
            <person name="Januszkiewicz K."/>
            <person name="Wedrychowicz H."/>
        </authorList>
    </citation>
    <scope>NUCLEOTIDE SEQUENCE [LARGE SCALE GENOMIC DNA]</scope>
    <source>
        <strain evidence="6 7">DSM 13106</strain>
    </source>
</reference>
<dbReference type="GO" id="GO:0019251">
    <property type="term" value="P:anaerobic cobalamin biosynthetic process"/>
    <property type="evidence" value="ECO:0007669"/>
    <property type="project" value="UniProtKB-UniRule"/>
</dbReference>
<organism evidence="6 7">
    <name type="scientific">Sporanaerobacter acetigenes DSM 13106</name>
    <dbReference type="NCBI Taxonomy" id="1123281"/>
    <lineage>
        <taxon>Bacteria</taxon>
        <taxon>Bacillati</taxon>
        <taxon>Bacillota</taxon>
        <taxon>Tissierellia</taxon>
        <taxon>Tissierellales</taxon>
        <taxon>Sporanaerobacteraceae</taxon>
        <taxon>Sporanaerobacter</taxon>
    </lineage>
</organism>
<sequence length="359" mass="39522">MNEELYVIKEGKKLKCGYTTGSCAAAAAKASAKLLKGERAFFIEIDTPAQIKLKLEVKNQYIDGEWAHSTIIKDGGDDPDVTDGMEICAKVRKRNDGQVFIDGGEGIGRICRKGLFGEVGDAAINPVPRSMIEKEIKEISNCGYDVVIYAPMGKEIAKKTYNTNIGIEGGISIIGTKGIVYPMSEDALIKTIYLEVDTVGENIGKENIILVPGNYGEKIADALNLQGGKVKISNYIGDSLLYVYNNKFKAITLVGHIGKFSKLSIGIFNTHSRVCDGRIEAFIYYLALRCAPIDIIEKVKAAMTAEEALNICIDNGYDEIVYDMERGCEEKIKVYLKDEHYPVKVIIYSMERGAFTCSQ</sequence>
<comment type="catalytic activity">
    <reaction evidence="5">
        <text>Co-precorrin-5B + S-adenosyl-L-methionine = Co-precorrin-6A + S-adenosyl-L-homocysteine</text>
        <dbReference type="Rhea" id="RHEA:26285"/>
        <dbReference type="ChEBI" id="CHEBI:57856"/>
        <dbReference type="ChEBI" id="CHEBI:59789"/>
        <dbReference type="ChEBI" id="CHEBI:60063"/>
        <dbReference type="ChEBI" id="CHEBI:60064"/>
        <dbReference type="EC" id="2.1.1.195"/>
    </reaction>
</comment>
<dbReference type="NCBIfam" id="TIGR00312">
    <property type="entry name" value="cbiD"/>
    <property type="match status" value="1"/>
</dbReference>
<evidence type="ECO:0000313" key="6">
    <source>
        <dbReference type="EMBL" id="SHI06792.1"/>
    </source>
</evidence>
<protein>
    <recommendedName>
        <fullName evidence="5">Cobalt-precorrin-5B C(1)-methyltransferase</fullName>
        <ecNumber evidence="5">2.1.1.195</ecNumber>
    </recommendedName>
    <alternativeName>
        <fullName evidence="5">Cobalt-precorrin-6A synthase</fullName>
    </alternativeName>
</protein>
<comment type="pathway">
    <text evidence="5">Cofactor biosynthesis; adenosylcobalamin biosynthesis; cob(II)yrinate a,c-diamide from sirohydrochlorin (anaerobic route): step 6/10.</text>
</comment>